<dbReference type="Gene3D" id="1.10.10.10">
    <property type="entry name" value="Winged helix-like DNA-binding domain superfamily/Winged helix DNA-binding domain"/>
    <property type="match status" value="1"/>
</dbReference>
<evidence type="ECO:0000313" key="6">
    <source>
        <dbReference type="Proteomes" id="UP000050331"/>
    </source>
</evidence>
<keyword evidence="6" id="KW-1185">Reference proteome</keyword>
<reference evidence="5 6" key="1">
    <citation type="submission" date="2016-01" db="EMBL/GenBank/DDBJ databases">
        <title>Complete genome sequence of strain Lentibacillus amyloliquefaciens LAM0015T isolated from saline sediment.</title>
        <authorList>
            <person name="Wang J.-L."/>
            <person name="He M.-X."/>
        </authorList>
    </citation>
    <scope>NUCLEOTIDE SEQUENCE [LARGE SCALE GENOMIC DNA]</scope>
    <source>
        <strain evidence="5 6">LAM0015</strain>
    </source>
</reference>
<dbReference type="PANTHER" id="PTHR33154">
    <property type="entry name" value="TRANSCRIPTIONAL REGULATOR, ARSR FAMILY"/>
    <property type="match status" value="1"/>
</dbReference>
<dbReference type="InterPro" id="IPR011991">
    <property type="entry name" value="ArsR-like_HTH"/>
</dbReference>
<evidence type="ECO:0000256" key="3">
    <source>
        <dbReference type="ARBA" id="ARBA00023163"/>
    </source>
</evidence>
<evidence type="ECO:0000259" key="4">
    <source>
        <dbReference type="PROSITE" id="PS50987"/>
    </source>
</evidence>
<organism evidence="5 6">
    <name type="scientific">Lentibacillus amyloliquefaciens</name>
    <dbReference type="NCBI Taxonomy" id="1472767"/>
    <lineage>
        <taxon>Bacteria</taxon>
        <taxon>Bacillati</taxon>
        <taxon>Bacillota</taxon>
        <taxon>Bacilli</taxon>
        <taxon>Bacillales</taxon>
        <taxon>Bacillaceae</taxon>
        <taxon>Lentibacillus</taxon>
    </lineage>
</organism>
<dbReference type="PRINTS" id="PR00778">
    <property type="entry name" value="HTHARSR"/>
</dbReference>
<dbReference type="InterPro" id="IPR036390">
    <property type="entry name" value="WH_DNA-bd_sf"/>
</dbReference>
<dbReference type="SMART" id="SM00418">
    <property type="entry name" value="HTH_ARSR"/>
    <property type="match status" value="1"/>
</dbReference>
<dbReference type="KEGG" id="lao:AOX59_06735"/>
<dbReference type="GO" id="GO:0003677">
    <property type="term" value="F:DNA binding"/>
    <property type="evidence" value="ECO:0007669"/>
    <property type="project" value="UniProtKB-KW"/>
</dbReference>
<dbReference type="InterPro" id="IPR036388">
    <property type="entry name" value="WH-like_DNA-bd_sf"/>
</dbReference>
<feature type="domain" description="HTH arsR-type" evidence="4">
    <location>
        <begin position="287"/>
        <end position="381"/>
    </location>
</feature>
<dbReference type="RefSeq" id="WP_068443652.1">
    <property type="nucleotide sequence ID" value="NZ_CP013862.1"/>
</dbReference>
<evidence type="ECO:0000313" key="5">
    <source>
        <dbReference type="EMBL" id="ALX48330.1"/>
    </source>
</evidence>
<gene>
    <name evidence="5" type="ORF">AOX59_06735</name>
</gene>
<dbReference type="InterPro" id="IPR001845">
    <property type="entry name" value="HTH_ArsR_DNA-bd_dom"/>
</dbReference>
<name>A0A0U4G6N7_9BACI</name>
<dbReference type="GO" id="GO:0003700">
    <property type="term" value="F:DNA-binding transcription factor activity"/>
    <property type="evidence" value="ECO:0007669"/>
    <property type="project" value="InterPro"/>
</dbReference>
<dbReference type="EMBL" id="CP013862">
    <property type="protein sequence ID" value="ALX48330.1"/>
    <property type="molecule type" value="Genomic_DNA"/>
</dbReference>
<dbReference type="InterPro" id="IPR051081">
    <property type="entry name" value="HTH_MetalResp_TranReg"/>
</dbReference>
<evidence type="ECO:0000256" key="1">
    <source>
        <dbReference type="ARBA" id="ARBA00023015"/>
    </source>
</evidence>
<keyword evidence="2" id="KW-0238">DNA-binding</keyword>
<keyword evidence="1" id="KW-0805">Transcription regulation</keyword>
<sequence>MEKAFFIPAYPKPSLNMVQSLGVNLLTHIQLTDYYLNSSTLSSESLKDLTNKLPDHLINDLQLLRTVFAHGVILRGYYIKSINNLNKDWDEFISWWKEMTEDHVLDLVIYGIRETMDYYYQYLPRIPLVEETMKDVSLDEDQLKDPENRRRAIKAVLESWSTTDIEGSLTFYEDLKRVKAKIIQLIEGFWLSGFNDLWESEQNRLSEWHLQNEKILSKSFRTNLEALLELTGLYPDTNETDQLKRATKVTFIPVLNLGRLLTFENINNHMYVMFEPSSDETEKETYSSQQHLSDVSPAFEGLGDQTRLQILVLLAENKEMFAQQVIKKLNMKQSTISRHLNQLHKSGLVSIRQEGNTKYFSISQNRISDVINVLESLLTRG</sequence>
<accession>A0A0U4G6N7</accession>
<evidence type="ECO:0000256" key="2">
    <source>
        <dbReference type="ARBA" id="ARBA00023125"/>
    </source>
</evidence>
<dbReference type="SUPFAM" id="SSF46785">
    <property type="entry name" value="Winged helix' DNA-binding domain"/>
    <property type="match status" value="1"/>
</dbReference>
<dbReference type="STRING" id="1472767.AOX59_06735"/>
<dbReference type="Pfam" id="PF01022">
    <property type="entry name" value="HTH_5"/>
    <property type="match status" value="1"/>
</dbReference>
<dbReference type="PROSITE" id="PS50987">
    <property type="entry name" value="HTH_ARSR_2"/>
    <property type="match status" value="1"/>
</dbReference>
<dbReference type="AlphaFoldDB" id="A0A0U4G6N7"/>
<dbReference type="PANTHER" id="PTHR33154:SF33">
    <property type="entry name" value="TRANSCRIPTIONAL REPRESSOR SDPR"/>
    <property type="match status" value="1"/>
</dbReference>
<dbReference type="CDD" id="cd00090">
    <property type="entry name" value="HTH_ARSR"/>
    <property type="match status" value="1"/>
</dbReference>
<proteinExistence type="predicted"/>
<keyword evidence="3" id="KW-0804">Transcription</keyword>
<dbReference type="OrthoDB" id="9798835at2"/>
<dbReference type="Proteomes" id="UP000050331">
    <property type="component" value="Chromosome"/>
</dbReference>
<protein>
    <recommendedName>
        <fullName evidence="4">HTH arsR-type domain-containing protein</fullName>
    </recommendedName>
</protein>
<dbReference type="NCBIfam" id="NF033788">
    <property type="entry name" value="HTH_metalloreg"/>
    <property type="match status" value="1"/>
</dbReference>